<keyword evidence="1" id="KW-0812">Transmembrane</keyword>
<name>A0ABQ0D3L0_9HELI</name>
<keyword evidence="1" id="KW-0472">Membrane</keyword>
<evidence type="ECO:0000313" key="2">
    <source>
        <dbReference type="EMBL" id="GAB0172764.1"/>
    </source>
</evidence>
<keyword evidence="1" id="KW-1133">Transmembrane helix</keyword>
<reference evidence="2 3" key="1">
    <citation type="submission" date="2024-06" db="EMBL/GenBank/DDBJ databases">
        <title>Draft genome sequence of Helicobacter trogontum NHP16-4001.</title>
        <authorList>
            <person name="Rimbara E."/>
            <person name="Suzuki M."/>
        </authorList>
    </citation>
    <scope>NUCLEOTIDE SEQUENCE [LARGE SCALE GENOMIC DNA]</scope>
    <source>
        <strain evidence="2 3">NHP16-4001</strain>
    </source>
</reference>
<dbReference type="Proteomes" id="UP001562457">
    <property type="component" value="Unassembled WGS sequence"/>
</dbReference>
<evidence type="ECO:0000313" key="3">
    <source>
        <dbReference type="Proteomes" id="UP001562457"/>
    </source>
</evidence>
<keyword evidence="3" id="KW-1185">Reference proteome</keyword>
<proteinExistence type="predicted"/>
<comment type="caution">
    <text evidence="2">The sequence shown here is derived from an EMBL/GenBank/DDBJ whole genome shotgun (WGS) entry which is preliminary data.</text>
</comment>
<feature type="transmembrane region" description="Helical" evidence="1">
    <location>
        <begin position="31"/>
        <end position="53"/>
    </location>
</feature>
<dbReference type="EMBL" id="BAAFHN010000013">
    <property type="protein sequence ID" value="GAB0172764.1"/>
    <property type="molecule type" value="Genomic_DNA"/>
</dbReference>
<organism evidence="2 3">
    <name type="scientific">Helicobacter trogontum</name>
    <dbReference type="NCBI Taxonomy" id="50960"/>
    <lineage>
        <taxon>Bacteria</taxon>
        <taxon>Pseudomonadati</taxon>
        <taxon>Campylobacterota</taxon>
        <taxon>Epsilonproteobacteria</taxon>
        <taxon>Campylobacterales</taxon>
        <taxon>Helicobacteraceae</taxon>
        <taxon>Helicobacter</taxon>
    </lineage>
</organism>
<accession>A0ABQ0D3L0</accession>
<protein>
    <submittedName>
        <fullName evidence="2">Uncharacterized protein</fullName>
    </submittedName>
</protein>
<gene>
    <name evidence="2" type="ORF">NHP164001_07800</name>
</gene>
<evidence type="ECO:0000256" key="1">
    <source>
        <dbReference type="SAM" id="Phobius"/>
    </source>
</evidence>
<sequence length="90" mass="10893">MRMQIFPTITYFTRIGALICCESCGELYANLYYFIDLVLLYYIYSIYSQMAYCQNKLRQKNIKTLICVFFCFMQQLYDRKTFTCKFAQKV</sequence>